<dbReference type="Pfam" id="PF14676">
    <property type="entry name" value="FANCI_S2"/>
    <property type="match status" value="1"/>
</dbReference>
<proteinExistence type="predicted"/>
<dbReference type="EMBL" id="GFPF01007774">
    <property type="protein sequence ID" value="MAA18920.1"/>
    <property type="molecule type" value="Transcribed_RNA"/>
</dbReference>
<evidence type="ECO:0000259" key="7">
    <source>
        <dbReference type="Pfam" id="PF14680"/>
    </source>
</evidence>
<dbReference type="InterPro" id="IPR029310">
    <property type="entry name" value="FANCI_HD1"/>
</dbReference>
<feature type="domain" description="FANCI helical" evidence="6">
    <location>
        <begin position="275"/>
        <end position="354"/>
    </location>
</feature>
<feature type="compositionally biased region" description="Polar residues" evidence="1">
    <location>
        <begin position="1281"/>
        <end position="1292"/>
    </location>
</feature>
<dbReference type="InterPro" id="IPR029313">
    <property type="entry name" value="FANCI_S3"/>
</dbReference>
<dbReference type="InterPro" id="IPR029314">
    <property type="entry name" value="FANCI_S4"/>
</dbReference>
<feature type="domain" description="FANCI solenoid 4" evidence="5">
    <location>
        <begin position="1016"/>
        <end position="1262"/>
    </location>
</feature>
<name>A0A224YYS6_9ACAR</name>
<reference evidence="8" key="1">
    <citation type="journal article" date="2017" name="Parasit. Vectors">
        <title>Sialotranscriptomics of Rhipicephalus zambeziensis reveals intricate expression profiles of secretory proteins and suggests tight temporal transcriptional regulation during blood-feeding.</title>
        <authorList>
            <person name="de Castro M.H."/>
            <person name="de Klerk D."/>
            <person name="Pienaar R."/>
            <person name="Rees D.J.G."/>
            <person name="Mans B.J."/>
        </authorList>
    </citation>
    <scope>NUCLEOTIDE SEQUENCE</scope>
    <source>
        <tissue evidence="8">Salivary glands</tissue>
    </source>
</reference>
<feature type="region of interest" description="Disordered" evidence="1">
    <location>
        <begin position="758"/>
        <end position="790"/>
    </location>
</feature>
<evidence type="ECO:0000313" key="8">
    <source>
        <dbReference type="EMBL" id="MAA18920.1"/>
    </source>
</evidence>
<dbReference type="Pfam" id="PF14678">
    <property type="entry name" value="FANCI_S4"/>
    <property type="match status" value="1"/>
</dbReference>
<feature type="region of interest" description="Disordered" evidence="1">
    <location>
        <begin position="1267"/>
        <end position="1311"/>
    </location>
</feature>
<dbReference type="PANTHER" id="PTHR21818:SF0">
    <property type="entry name" value="FANCONI ANEMIA GROUP I PROTEIN"/>
    <property type="match status" value="1"/>
</dbReference>
<organism evidence="8">
    <name type="scientific">Rhipicephalus zambeziensis</name>
    <dbReference type="NCBI Taxonomy" id="60191"/>
    <lineage>
        <taxon>Eukaryota</taxon>
        <taxon>Metazoa</taxon>
        <taxon>Ecdysozoa</taxon>
        <taxon>Arthropoda</taxon>
        <taxon>Chelicerata</taxon>
        <taxon>Arachnida</taxon>
        <taxon>Acari</taxon>
        <taxon>Parasitiformes</taxon>
        <taxon>Ixodida</taxon>
        <taxon>Ixodoidea</taxon>
        <taxon>Ixodidae</taxon>
        <taxon>Rhipicephalinae</taxon>
        <taxon>Rhipicephalus</taxon>
        <taxon>Rhipicephalus</taxon>
    </lineage>
</organism>
<evidence type="ECO:0000259" key="2">
    <source>
        <dbReference type="Pfam" id="PF14675"/>
    </source>
</evidence>
<feature type="compositionally biased region" description="Basic residues" evidence="1">
    <location>
        <begin position="1298"/>
        <end position="1311"/>
    </location>
</feature>
<feature type="domain" description="FANCI solenoid 2" evidence="3">
    <location>
        <begin position="365"/>
        <end position="518"/>
    </location>
</feature>
<dbReference type="InterPro" id="IPR029312">
    <property type="entry name" value="FANCI_HD2"/>
</dbReference>
<dbReference type="Pfam" id="PF14679">
    <property type="entry name" value="FANCI_HD1"/>
    <property type="match status" value="1"/>
</dbReference>
<dbReference type="Pfam" id="PF14680">
    <property type="entry name" value="FANCI_HD2"/>
    <property type="match status" value="1"/>
</dbReference>
<evidence type="ECO:0000259" key="3">
    <source>
        <dbReference type="Pfam" id="PF14676"/>
    </source>
</evidence>
<dbReference type="GO" id="GO:0006281">
    <property type="term" value="P:DNA repair"/>
    <property type="evidence" value="ECO:0007669"/>
    <property type="project" value="InterPro"/>
</dbReference>
<evidence type="ECO:0000259" key="4">
    <source>
        <dbReference type="Pfam" id="PF14677"/>
    </source>
</evidence>
<evidence type="ECO:0000256" key="1">
    <source>
        <dbReference type="SAM" id="MobiDB-lite"/>
    </source>
</evidence>
<dbReference type="Pfam" id="PF14677">
    <property type="entry name" value="FANCI_S3"/>
    <property type="match status" value="1"/>
</dbReference>
<sequence>MDNEAIRGKIRKCITNKNLKPVHQFLLNNAAKGGSDVSAIAKKVIEELPDNDFGREQHKEMFDIILSILKKFDLSPEVSSSLIGVLNSEVNNLSISTRAAVVYDLLDSLKEGTPLDRRWLEVLPDLLTSISQSDTVSARGDRLSGGQFKKLVVDNLCSCPWEPKWATPLARILSEIPLDASELELAIPKMMRVLPNLELPEVPPLVYQLLLFSNQECTEILIESVVKFFREKDLELEELRATALNGKENLEQTEATVVLHIVFAARQNPTIINFFIKMLKARQMKAEFIFGQFTLTLALALAKTRHFTEQVLDVLKSAASFHIQRQAKYREYMWIREMIPVPKDIKHLIVNMIKHSKCGWEESSQSLVEFGFLLMDMYSPRAGFGRTGHSTAFDCCQLGQAIILETFIVNRDACGNIMDLVVDRFLSKPCAPTDHYFELLAQMIQTSPQLLVQCQSQMQKLLGHLPNMPCHSTVKLLRASTPLIKASATLRDWLMIVLRKLLFYRELECRKVAVSGILVLLRNLKPRGPVGGFGREVDFTLSQLSVQVPQPSDPGSHQSVCMELLGLLSKSLTQQGALRQLLYQGFPEVIDQNINLTEAVLELLVLQLQKYYDGDDSSYPPLKLSGVVQINMDKAVLQEPLSQLILGAHRCLMIAKKHSQGSTDNGQGSAVQQTLQKLLGNLTNVMVDAELEAFSLDKMSDFSMSSVGQKNRLIAMELRNICEALIEHTLSCGSWSASSAQVSLKLFEQLNDIEQLLQNGSNKKKDSKASASSKRKDAKAKPAPRKSSPSLLSTRFLGKFLENLFCSSSEYSGLSELSENSSFMQHIVSAARHELVKVQEPGTFEALYNERLLQSHFKISRVFLEVCKQKSKESESDIAAICIESLGSLVSSVTKHQVDHLPLLLATLEGLDSSEVPNLTELIKSQYSVYKALVNDILCQSEDSTRLKELIPIMLICCCLSRFIEPGSLLFGELQDWIKEICKQQSITDPAVARSLLSFYLTVSHQTHDCLKNFGNIAVCFHYNLGDVDEDVELSTKQVFSLINAKTVVSLVPVLLEHIHKVHERIDWLLALVRSCTALEAHMKENDSEDSAASSRQVQEVGLCRQLGYLVAIFIELTQSQLPAGQCTEAVMKQLTRLYNSLAGLSKLYLSLYSSKFGSFCSKYEKLIKLTATQLTPNVYTMITFLQNAESEREPSKKKPRRDEVQKAAVARELSTIPSLIYAIEQHEKLLIQLVKKSKVNLMEFVKMSTARDFRINSATVQARLEESAEANGSADEDTASVASTGSCSAPKSGTAKPKSKRLRKAPGSKK</sequence>
<feature type="domain" description="FANCI helical" evidence="7">
    <location>
        <begin position="540"/>
        <end position="757"/>
    </location>
</feature>
<feature type="domain" description="FANCI solenoid 1" evidence="2">
    <location>
        <begin position="60"/>
        <end position="265"/>
    </location>
</feature>
<evidence type="ECO:0000259" key="5">
    <source>
        <dbReference type="Pfam" id="PF14678"/>
    </source>
</evidence>
<feature type="domain" description="FANCI solenoid 3" evidence="4">
    <location>
        <begin position="792"/>
        <end position="998"/>
    </location>
</feature>
<dbReference type="PANTHER" id="PTHR21818">
    <property type="entry name" value="BC025462 PROTEIN"/>
    <property type="match status" value="1"/>
</dbReference>
<dbReference type="GO" id="GO:0070182">
    <property type="term" value="F:DNA polymerase binding"/>
    <property type="evidence" value="ECO:0007669"/>
    <property type="project" value="TreeGrafter"/>
</dbReference>
<dbReference type="Pfam" id="PF14675">
    <property type="entry name" value="FANCI_S1"/>
    <property type="match status" value="1"/>
</dbReference>
<evidence type="ECO:0000259" key="6">
    <source>
        <dbReference type="Pfam" id="PF14679"/>
    </source>
</evidence>
<accession>A0A224YYS6</accession>
<dbReference type="InterPro" id="IPR026171">
    <property type="entry name" value="FANCI"/>
</dbReference>
<dbReference type="InterPro" id="IPR029315">
    <property type="entry name" value="FANCI_S2"/>
</dbReference>
<dbReference type="InterPro" id="IPR029308">
    <property type="entry name" value="FANCI_S1"/>
</dbReference>
<protein>
    <submittedName>
        <fullName evidence="8">Fanconi anemia group i protein</fullName>
    </submittedName>
</protein>